<gene>
    <name evidence="1" type="ORF">AFUS01_LOCUS20861</name>
</gene>
<evidence type="ECO:0000313" key="2">
    <source>
        <dbReference type="Proteomes" id="UP000708208"/>
    </source>
</evidence>
<reference evidence="1" key="1">
    <citation type="submission" date="2021-06" db="EMBL/GenBank/DDBJ databases">
        <authorList>
            <person name="Hodson N. C."/>
            <person name="Mongue J. A."/>
            <person name="Jaron S. K."/>
        </authorList>
    </citation>
    <scope>NUCLEOTIDE SEQUENCE</scope>
</reference>
<keyword evidence="2" id="KW-1185">Reference proteome</keyword>
<dbReference type="InterPro" id="IPR032801">
    <property type="entry name" value="PXL2A/B/C"/>
</dbReference>
<name>A0A8J2KU40_9HEXA</name>
<dbReference type="PANTHER" id="PTHR28630">
    <property type="match status" value="1"/>
</dbReference>
<organism evidence="1 2">
    <name type="scientific">Allacma fusca</name>
    <dbReference type="NCBI Taxonomy" id="39272"/>
    <lineage>
        <taxon>Eukaryota</taxon>
        <taxon>Metazoa</taxon>
        <taxon>Ecdysozoa</taxon>
        <taxon>Arthropoda</taxon>
        <taxon>Hexapoda</taxon>
        <taxon>Collembola</taxon>
        <taxon>Symphypleona</taxon>
        <taxon>Sminthuridae</taxon>
        <taxon>Allacma</taxon>
    </lineage>
</organism>
<dbReference type="PANTHER" id="PTHR28630:SF3">
    <property type="entry name" value="PEROXIREDOXIN-LIKE 2C"/>
    <property type="match status" value="1"/>
</dbReference>
<dbReference type="EMBL" id="CAJVCH010229053">
    <property type="protein sequence ID" value="CAG7732340.1"/>
    <property type="molecule type" value="Genomic_DNA"/>
</dbReference>
<proteinExistence type="predicted"/>
<sequence length="158" mass="17774">MLRAHNIRLIGIGLEELGYQEFLDGKFFDGDIYLDTKQEQYKALGYKRLNICEMIYVLFIHPKVREVANQGKKNKVGNNWAGDGFLTGGTLIIEKGGKGVLLSYKMKGIADHLENSKILEALNIDSNETVVPNTNTTAAIDTQPRRRNIQCDEDVCKL</sequence>
<evidence type="ECO:0000313" key="1">
    <source>
        <dbReference type="EMBL" id="CAG7732340.1"/>
    </source>
</evidence>
<accession>A0A8J2KU40</accession>
<dbReference type="Pfam" id="PF13911">
    <property type="entry name" value="AhpC-TSA_2"/>
    <property type="match status" value="1"/>
</dbReference>
<comment type="caution">
    <text evidence="1">The sequence shown here is derived from an EMBL/GenBank/DDBJ whole genome shotgun (WGS) entry which is preliminary data.</text>
</comment>
<protein>
    <submittedName>
        <fullName evidence="1">Uncharacterized protein</fullName>
    </submittedName>
</protein>
<dbReference type="AlphaFoldDB" id="A0A8J2KU40"/>
<dbReference type="Proteomes" id="UP000708208">
    <property type="component" value="Unassembled WGS sequence"/>
</dbReference>
<dbReference type="OrthoDB" id="40334at2759"/>